<dbReference type="PANTHER" id="PTHR33348:SF44">
    <property type="entry name" value="PRECURSOR OF CEP6"/>
    <property type="match status" value="1"/>
</dbReference>
<dbReference type="GO" id="GO:2000280">
    <property type="term" value="P:regulation of root development"/>
    <property type="evidence" value="ECO:0007669"/>
    <property type="project" value="TreeGrafter"/>
</dbReference>
<gene>
    <name evidence="10" type="ORF">GOBAR_AA40035</name>
</gene>
<dbReference type="AlphaFoldDB" id="A0A2P5VPI8"/>
<accession>A0A2P5VPI8</accession>
<evidence type="ECO:0000256" key="8">
    <source>
        <dbReference type="SAM" id="MobiDB-lite"/>
    </source>
</evidence>
<dbReference type="InterPro" id="IPR033250">
    <property type="entry name" value="CEP"/>
</dbReference>
<evidence type="ECO:0000256" key="2">
    <source>
        <dbReference type="ARBA" id="ARBA00008963"/>
    </source>
</evidence>
<dbReference type="GO" id="GO:0006995">
    <property type="term" value="P:cellular response to nitrogen starvation"/>
    <property type="evidence" value="ECO:0007669"/>
    <property type="project" value="UniProtKB-ARBA"/>
</dbReference>
<feature type="signal peptide" evidence="9">
    <location>
        <begin position="1"/>
        <end position="28"/>
    </location>
</feature>
<dbReference type="GO" id="GO:0005179">
    <property type="term" value="F:hormone activity"/>
    <property type="evidence" value="ECO:0007669"/>
    <property type="project" value="UniProtKB-KW"/>
</dbReference>
<keyword evidence="5" id="KW-0372">Hormone</keyword>
<evidence type="ECO:0000256" key="5">
    <source>
        <dbReference type="ARBA" id="ARBA00022702"/>
    </source>
</evidence>
<feature type="region of interest" description="Disordered" evidence="8">
    <location>
        <begin position="46"/>
        <end position="143"/>
    </location>
</feature>
<keyword evidence="7" id="KW-0379">Hydroxylation</keyword>
<evidence type="ECO:0008006" key="12">
    <source>
        <dbReference type="Google" id="ProtNLM"/>
    </source>
</evidence>
<evidence type="ECO:0000256" key="4">
    <source>
        <dbReference type="ARBA" id="ARBA00022525"/>
    </source>
</evidence>
<dbReference type="GO" id="GO:0048364">
    <property type="term" value="P:root development"/>
    <property type="evidence" value="ECO:0007669"/>
    <property type="project" value="InterPro"/>
</dbReference>
<name>A0A2P5VPI8_GOSBA</name>
<evidence type="ECO:0000256" key="7">
    <source>
        <dbReference type="ARBA" id="ARBA00023278"/>
    </source>
</evidence>
<dbReference type="Proteomes" id="UP000239757">
    <property type="component" value="Unassembled WGS sequence"/>
</dbReference>
<keyword evidence="4" id="KW-0964">Secreted</keyword>
<dbReference type="PANTHER" id="PTHR33348">
    <property type="entry name" value="PRECURSOR OF CEP5"/>
    <property type="match status" value="1"/>
</dbReference>
<evidence type="ECO:0000256" key="9">
    <source>
        <dbReference type="SAM" id="SignalP"/>
    </source>
</evidence>
<dbReference type="OrthoDB" id="1675975at2759"/>
<keyword evidence="6 9" id="KW-0732">Signal</keyword>
<proteinExistence type="inferred from homology"/>
<dbReference type="GO" id="GO:0048046">
    <property type="term" value="C:apoplast"/>
    <property type="evidence" value="ECO:0007669"/>
    <property type="project" value="UniProtKB-SubCell"/>
</dbReference>
<dbReference type="EMBL" id="KZ671718">
    <property type="protein sequence ID" value="PPR80680.1"/>
    <property type="molecule type" value="Genomic_DNA"/>
</dbReference>
<reference evidence="10 11" key="1">
    <citation type="submission" date="2015-01" db="EMBL/GenBank/DDBJ databases">
        <title>Genome of allotetraploid Gossypium barbadense reveals genomic plasticity and fiber elongation in cotton evolution.</title>
        <authorList>
            <person name="Chen X."/>
            <person name="Liu X."/>
            <person name="Zhao B."/>
            <person name="Zheng H."/>
            <person name="Hu Y."/>
            <person name="Lu G."/>
            <person name="Yang C."/>
            <person name="Chen J."/>
            <person name="Shan C."/>
            <person name="Zhang L."/>
            <person name="Zhou Y."/>
            <person name="Wang L."/>
            <person name="Guo W."/>
            <person name="Bai Y."/>
            <person name="Ruan J."/>
            <person name="Shangguan X."/>
            <person name="Mao Y."/>
            <person name="Jiang J."/>
            <person name="Zhu Y."/>
            <person name="Lei J."/>
            <person name="Kang H."/>
            <person name="Chen S."/>
            <person name="He X."/>
            <person name="Wang R."/>
            <person name="Wang Y."/>
            <person name="Chen J."/>
            <person name="Wang L."/>
            <person name="Yu S."/>
            <person name="Wang B."/>
            <person name="Wei J."/>
            <person name="Song S."/>
            <person name="Lu X."/>
            <person name="Gao Z."/>
            <person name="Gu W."/>
            <person name="Deng X."/>
            <person name="Ma D."/>
            <person name="Wang S."/>
            <person name="Liang W."/>
            <person name="Fang L."/>
            <person name="Cai C."/>
            <person name="Zhu X."/>
            <person name="Zhou B."/>
            <person name="Zhang Y."/>
            <person name="Chen Z."/>
            <person name="Xu S."/>
            <person name="Zhu R."/>
            <person name="Wang S."/>
            <person name="Zhang T."/>
            <person name="Zhao G."/>
        </authorList>
    </citation>
    <scope>NUCLEOTIDE SEQUENCE [LARGE SCALE GENOMIC DNA]</scope>
    <source>
        <strain evidence="11">cv. Xinhai21</strain>
        <tissue evidence="10">Leaf</tissue>
    </source>
</reference>
<evidence type="ECO:0000313" key="10">
    <source>
        <dbReference type="EMBL" id="PPR80680.1"/>
    </source>
</evidence>
<feature type="chain" id="PRO_5015186001" description="Precursor of CEP9" evidence="9">
    <location>
        <begin position="29"/>
        <end position="143"/>
    </location>
</feature>
<comment type="subcellular location">
    <subcellularLocation>
        <location evidence="1">Secreted</location>
        <location evidence="1">Extracellular space</location>
        <location evidence="1">Apoplast</location>
    </subcellularLocation>
</comment>
<keyword evidence="3" id="KW-0052">Apoplast</keyword>
<organism evidence="10 11">
    <name type="scientific">Gossypium barbadense</name>
    <name type="common">Sea Island cotton</name>
    <name type="synonym">Hibiscus barbadensis</name>
    <dbReference type="NCBI Taxonomy" id="3634"/>
    <lineage>
        <taxon>Eukaryota</taxon>
        <taxon>Viridiplantae</taxon>
        <taxon>Streptophyta</taxon>
        <taxon>Embryophyta</taxon>
        <taxon>Tracheophyta</taxon>
        <taxon>Spermatophyta</taxon>
        <taxon>Magnoliopsida</taxon>
        <taxon>eudicotyledons</taxon>
        <taxon>Gunneridae</taxon>
        <taxon>Pentapetalae</taxon>
        <taxon>rosids</taxon>
        <taxon>malvids</taxon>
        <taxon>Malvales</taxon>
        <taxon>Malvaceae</taxon>
        <taxon>Malvoideae</taxon>
        <taxon>Gossypium</taxon>
    </lineage>
</organism>
<protein>
    <recommendedName>
        <fullName evidence="12">Precursor of CEP9</fullName>
    </recommendedName>
</protein>
<evidence type="ECO:0000256" key="6">
    <source>
        <dbReference type="ARBA" id="ARBA00022729"/>
    </source>
</evidence>
<evidence type="ECO:0000256" key="3">
    <source>
        <dbReference type="ARBA" id="ARBA00022523"/>
    </source>
</evidence>
<dbReference type="GO" id="GO:1901371">
    <property type="term" value="P:regulation of leaf morphogenesis"/>
    <property type="evidence" value="ECO:0007669"/>
    <property type="project" value="TreeGrafter"/>
</dbReference>
<comment type="similarity">
    <text evidence="2">Belongs to the C-terminally encoded plant signaling peptide (CEP) family.</text>
</comment>
<evidence type="ECO:0000313" key="11">
    <source>
        <dbReference type="Proteomes" id="UP000239757"/>
    </source>
</evidence>
<dbReference type="GO" id="GO:1902025">
    <property type="term" value="P:nitrate import"/>
    <property type="evidence" value="ECO:0007669"/>
    <property type="project" value="TreeGrafter"/>
</dbReference>
<sequence length="143" mass="15719">MEFRPMHKFAVFVVAVIVRSHLVFSANARPMKFLIGVSAMHKADHPQPNAEQVLPPSIPLPAKTSGFGESVRGFKDDFRPTAPGNSPGIGHSFEEDNDERNEEKRASFRSTNGKHAQDFKRTSPGHSPGVGHVFSSKISKKNV</sequence>
<evidence type="ECO:0000256" key="1">
    <source>
        <dbReference type="ARBA" id="ARBA00004271"/>
    </source>
</evidence>